<evidence type="ECO:0000256" key="2">
    <source>
        <dbReference type="ARBA" id="ARBA00004651"/>
    </source>
</evidence>
<evidence type="ECO:0000313" key="21">
    <source>
        <dbReference type="Proteomes" id="UP001431010"/>
    </source>
</evidence>
<feature type="transmembrane region" description="Helical" evidence="19">
    <location>
        <begin position="35"/>
        <end position="54"/>
    </location>
</feature>
<comment type="catalytic activity">
    <reaction evidence="17 19">
        <text>alpha-ribazole + adenosylcob(III)inamide-GDP = adenosylcob(III)alamin + GMP + H(+)</text>
        <dbReference type="Rhea" id="RHEA:16049"/>
        <dbReference type="ChEBI" id="CHEBI:10329"/>
        <dbReference type="ChEBI" id="CHEBI:15378"/>
        <dbReference type="ChEBI" id="CHEBI:18408"/>
        <dbReference type="ChEBI" id="CHEBI:58115"/>
        <dbReference type="ChEBI" id="CHEBI:60487"/>
        <dbReference type="EC" id="2.7.8.26"/>
    </reaction>
</comment>
<reference evidence="20" key="1">
    <citation type="journal article" date="2024" name="Antonie Van Leeuwenhoek">
        <title>Bradyrhizobium ontarionense sp. nov., a novel bacterial symbiont isolated from Aeschynomene indica (Indian jointvetch), harbours photosynthesis, nitrogen fixation and nitrous oxide (N2O) reductase genes.</title>
        <authorList>
            <person name="Bromfield E.S.P."/>
            <person name="Cloutier S."/>
        </authorList>
    </citation>
    <scope>NUCLEOTIDE SEQUENCE</scope>
    <source>
        <strain evidence="20">A19</strain>
    </source>
</reference>
<evidence type="ECO:0000256" key="12">
    <source>
        <dbReference type="ARBA" id="ARBA00022989"/>
    </source>
</evidence>
<comment type="function">
    <text evidence="14 19">Joins adenosylcobinamide-GDP and alpha-ribazole to generate adenosylcobalamin (Ado-cobalamin). Also synthesizes adenosylcobalamin 5'-phosphate from adenosylcobinamide-GDP and alpha-ribazole 5'-phosphate.</text>
</comment>
<evidence type="ECO:0000256" key="11">
    <source>
        <dbReference type="ARBA" id="ARBA00022842"/>
    </source>
</evidence>
<protein>
    <recommendedName>
        <fullName evidence="6 19">Adenosylcobinamide-GDP ribazoletransferase</fullName>
        <ecNumber evidence="5 19">2.7.8.26</ecNumber>
    </recommendedName>
    <alternativeName>
        <fullName evidence="16 19">Cobalamin synthase</fullName>
    </alternativeName>
    <alternativeName>
        <fullName evidence="15 19">Cobalamin-5'-phosphate synthase</fullName>
    </alternativeName>
</protein>
<comment type="similarity">
    <text evidence="4 19">Belongs to the CobS family.</text>
</comment>
<accession>A0ABY3RD83</accession>
<evidence type="ECO:0000256" key="18">
    <source>
        <dbReference type="ARBA" id="ARBA00049504"/>
    </source>
</evidence>
<evidence type="ECO:0000256" key="6">
    <source>
        <dbReference type="ARBA" id="ARBA00015850"/>
    </source>
</evidence>
<feature type="transmembrane region" description="Helical" evidence="19">
    <location>
        <begin position="178"/>
        <end position="210"/>
    </location>
</feature>
<keyword evidence="10 19" id="KW-0812">Transmembrane</keyword>
<keyword evidence="12 19" id="KW-1133">Transmembrane helix</keyword>
<evidence type="ECO:0000256" key="15">
    <source>
        <dbReference type="ARBA" id="ARBA00032605"/>
    </source>
</evidence>
<name>A0ABY3RD83_9BRAD</name>
<dbReference type="PANTHER" id="PTHR34148:SF1">
    <property type="entry name" value="ADENOSYLCOBINAMIDE-GDP RIBAZOLETRANSFERASE"/>
    <property type="match status" value="1"/>
</dbReference>
<evidence type="ECO:0000256" key="16">
    <source>
        <dbReference type="ARBA" id="ARBA00032853"/>
    </source>
</evidence>
<evidence type="ECO:0000256" key="17">
    <source>
        <dbReference type="ARBA" id="ARBA00048623"/>
    </source>
</evidence>
<feature type="transmembrane region" description="Helical" evidence="19">
    <location>
        <begin position="61"/>
        <end position="79"/>
    </location>
</feature>
<feature type="transmembrane region" description="Helical" evidence="19">
    <location>
        <begin position="135"/>
        <end position="158"/>
    </location>
</feature>
<keyword evidence="11 19" id="KW-0460">Magnesium</keyword>
<evidence type="ECO:0000256" key="19">
    <source>
        <dbReference type="HAMAP-Rule" id="MF_00719"/>
    </source>
</evidence>
<dbReference type="Pfam" id="PF02654">
    <property type="entry name" value="CobS"/>
    <property type="match status" value="1"/>
</dbReference>
<evidence type="ECO:0000256" key="5">
    <source>
        <dbReference type="ARBA" id="ARBA00013200"/>
    </source>
</evidence>
<keyword evidence="9 19" id="KW-0808">Transferase</keyword>
<dbReference type="InterPro" id="IPR003805">
    <property type="entry name" value="CobS"/>
</dbReference>
<evidence type="ECO:0000313" key="20">
    <source>
        <dbReference type="EMBL" id="UFZ04702.1"/>
    </source>
</evidence>
<keyword evidence="8 19" id="KW-0169">Cobalamin biosynthesis</keyword>
<comment type="subcellular location">
    <subcellularLocation>
        <location evidence="2 19">Cell membrane</location>
        <topology evidence="2 19">Multi-pass membrane protein</topology>
    </subcellularLocation>
</comment>
<evidence type="ECO:0000256" key="9">
    <source>
        <dbReference type="ARBA" id="ARBA00022679"/>
    </source>
</evidence>
<dbReference type="HAMAP" id="MF_00719">
    <property type="entry name" value="CobS"/>
    <property type="match status" value="1"/>
</dbReference>
<dbReference type="RefSeq" id="WP_231321788.1">
    <property type="nucleotide sequence ID" value="NZ_CP088156.1"/>
</dbReference>
<dbReference type="EC" id="2.7.8.26" evidence="5 19"/>
<dbReference type="PANTHER" id="PTHR34148">
    <property type="entry name" value="ADENOSYLCOBINAMIDE-GDP RIBAZOLETRANSFERASE"/>
    <property type="match status" value="1"/>
</dbReference>
<organism evidence="20 21">
    <name type="scientific">Bradyrhizobium ontarionense</name>
    <dbReference type="NCBI Taxonomy" id="2898149"/>
    <lineage>
        <taxon>Bacteria</taxon>
        <taxon>Pseudomonadati</taxon>
        <taxon>Pseudomonadota</taxon>
        <taxon>Alphaproteobacteria</taxon>
        <taxon>Hyphomicrobiales</taxon>
        <taxon>Nitrobacteraceae</taxon>
        <taxon>Bradyrhizobium</taxon>
    </lineage>
</organism>
<comment type="catalytic activity">
    <reaction evidence="18 19">
        <text>alpha-ribazole 5'-phosphate + adenosylcob(III)inamide-GDP = adenosylcob(III)alamin 5'-phosphate + GMP + H(+)</text>
        <dbReference type="Rhea" id="RHEA:23560"/>
        <dbReference type="ChEBI" id="CHEBI:15378"/>
        <dbReference type="ChEBI" id="CHEBI:57918"/>
        <dbReference type="ChEBI" id="CHEBI:58115"/>
        <dbReference type="ChEBI" id="CHEBI:60487"/>
        <dbReference type="ChEBI" id="CHEBI:60493"/>
        <dbReference type="EC" id="2.7.8.26"/>
    </reaction>
</comment>
<keyword evidence="21" id="KW-1185">Reference proteome</keyword>
<dbReference type="EMBL" id="CP088156">
    <property type="protein sequence ID" value="UFZ04702.1"/>
    <property type="molecule type" value="Genomic_DNA"/>
</dbReference>
<evidence type="ECO:0000256" key="7">
    <source>
        <dbReference type="ARBA" id="ARBA00022475"/>
    </source>
</evidence>
<evidence type="ECO:0000256" key="10">
    <source>
        <dbReference type="ARBA" id="ARBA00022692"/>
    </source>
</evidence>
<comment type="cofactor">
    <cofactor evidence="1 19">
        <name>Mg(2+)</name>
        <dbReference type="ChEBI" id="CHEBI:18420"/>
    </cofactor>
</comment>
<proteinExistence type="inferred from homology"/>
<dbReference type="NCBIfam" id="TIGR00317">
    <property type="entry name" value="cobS"/>
    <property type="match status" value="1"/>
</dbReference>
<evidence type="ECO:0000256" key="1">
    <source>
        <dbReference type="ARBA" id="ARBA00001946"/>
    </source>
</evidence>
<dbReference type="GO" id="GO:0051073">
    <property type="term" value="F:adenosylcobinamide-GDP ribazoletransferase activity"/>
    <property type="evidence" value="ECO:0007669"/>
    <property type="project" value="UniProtKB-EC"/>
</dbReference>
<evidence type="ECO:0000256" key="3">
    <source>
        <dbReference type="ARBA" id="ARBA00004663"/>
    </source>
</evidence>
<keyword evidence="7 19" id="KW-1003">Cell membrane</keyword>
<comment type="pathway">
    <text evidence="3 19">Cofactor biosynthesis; adenosylcobalamin biosynthesis; adenosylcobalamin from cob(II)yrinate a,c-diamide: step 7/7.</text>
</comment>
<evidence type="ECO:0000256" key="14">
    <source>
        <dbReference type="ARBA" id="ARBA00025228"/>
    </source>
</evidence>
<keyword evidence="13 19" id="KW-0472">Membrane</keyword>
<evidence type="ECO:0000256" key="13">
    <source>
        <dbReference type="ARBA" id="ARBA00023136"/>
    </source>
</evidence>
<sequence>MSFREFWIALQFLTRLPTPRIIDPRPDDLARAAPWFPAAGLVVGLCLALIARLLHSADPWIVALAVLVVWIWITGALHLDGLGDVADAFGASHGKPERFIAVLGDPHAGSFAVVAITLQMIAKLVLVAELATEPAALWALVLIPAWARWGTLVCNKTLLSLKPGLGASIANSVGWNVIVAWGIALAIAAFAGAPATLIAIAVVPAVAFYWQWRLGGITGDCHGASIEVTETLLLLACVLG</sequence>
<gene>
    <name evidence="19 20" type="primary">cobS</name>
    <name evidence="20" type="ORF">LQG66_36935</name>
</gene>
<evidence type="ECO:0000256" key="4">
    <source>
        <dbReference type="ARBA" id="ARBA00010561"/>
    </source>
</evidence>
<dbReference type="Proteomes" id="UP001431010">
    <property type="component" value="Chromosome"/>
</dbReference>
<evidence type="ECO:0000256" key="8">
    <source>
        <dbReference type="ARBA" id="ARBA00022573"/>
    </source>
</evidence>